<comment type="function">
    <text evidence="9">Digests double-stranded RNA. Involved in the processing of primary rRNA transcript to yield the immediate precursors to the large and small rRNAs (23S and 16S). Processes some mRNAs, and tRNAs when they are encoded in the rRNA operon. Processes pre-crRNA and tracrRNA of type II CRISPR loci if present in the organism.</text>
</comment>
<dbReference type="Pfam" id="PF00035">
    <property type="entry name" value="dsrm"/>
    <property type="match status" value="1"/>
</dbReference>
<dbReference type="GO" id="GO:0005737">
    <property type="term" value="C:cytoplasm"/>
    <property type="evidence" value="ECO:0007669"/>
    <property type="project" value="UniProtKB-SubCell"/>
</dbReference>
<evidence type="ECO:0000256" key="8">
    <source>
        <dbReference type="ARBA" id="ARBA00022884"/>
    </source>
</evidence>
<dbReference type="GO" id="GO:0046872">
    <property type="term" value="F:metal ion binding"/>
    <property type="evidence" value="ECO:0007669"/>
    <property type="project" value="UniProtKB-KW"/>
</dbReference>
<evidence type="ECO:0000313" key="12">
    <source>
        <dbReference type="EMBL" id="RRD48663.1"/>
    </source>
</evidence>
<evidence type="ECO:0000313" key="13">
    <source>
        <dbReference type="Proteomes" id="UP000280935"/>
    </source>
</evidence>
<dbReference type="Gene3D" id="1.10.1520.10">
    <property type="entry name" value="Ribonuclease III domain"/>
    <property type="match status" value="1"/>
</dbReference>
<feature type="binding site" evidence="9">
    <location>
        <position position="116"/>
    </location>
    <ligand>
        <name>Mg(2+)</name>
        <dbReference type="ChEBI" id="CHEBI:18420"/>
    </ligand>
</feature>
<dbReference type="CDD" id="cd00593">
    <property type="entry name" value="RIBOc"/>
    <property type="match status" value="1"/>
</dbReference>
<evidence type="ECO:0000256" key="3">
    <source>
        <dbReference type="ARBA" id="ARBA00022552"/>
    </source>
</evidence>
<dbReference type="GO" id="GO:0019843">
    <property type="term" value="F:rRNA binding"/>
    <property type="evidence" value="ECO:0007669"/>
    <property type="project" value="UniProtKB-KW"/>
</dbReference>
<reference evidence="12 13" key="1">
    <citation type="submission" date="2018-11" db="EMBL/GenBank/DDBJ databases">
        <title>Genomes From Bacteria Associated with the Canine Oral Cavity: a Test Case for Automated Genome-Based Taxonomic Assignment.</title>
        <authorList>
            <person name="Coil D.A."/>
            <person name="Jospin G."/>
            <person name="Darling A.E."/>
            <person name="Wallis C."/>
            <person name="Davis I.J."/>
            <person name="Harris S."/>
            <person name="Eisen J.A."/>
            <person name="Holcombe L.J."/>
            <person name="O'Flynn C."/>
        </authorList>
    </citation>
    <scope>NUCLEOTIDE SEQUENCE [LARGE SCALE GENOMIC DNA]</scope>
    <source>
        <strain evidence="12 13">OH2822_COT-296</strain>
    </source>
</reference>
<dbReference type="GO" id="GO:0006397">
    <property type="term" value="P:mRNA processing"/>
    <property type="evidence" value="ECO:0007669"/>
    <property type="project" value="UniProtKB-UniRule"/>
</dbReference>
<dbReference type="EMBL" id="RQYT01000033">
    <property type="protein sequence ID" value="RRD48663.1"/>
    <property type="molecule type" value="Genomic_DNA"/>
</dbReference>
<comment type="cofactor">
    <cofactor evidence="9">
        <name>Mg(2+)</name>
        <dbReference type="ChEBI" id="CHEBI:18420"/>
    </cofactor>
</comment>
<keyword evidence="9" id="KW-0819">tRNA processing</keyword>
<dbReference type="EC" id="3.1.26.3" evidence="9"/>
<evidence type="ECO:0000256" key="7">
    <source>
        <dbReference type="ARBA" id="ARBA00022801"/>
    </source>
</evidence>
<feature type="active site" evidence="9">
    <location>
        <position position="119"/>
    </location>
</feature>
<keyword evidence="5 9" id="KW-0540">Nuclease</keyword>
<comment type="catalytic activity">
    <reaction evidence="1 9">
        <text>Endonucleolytic cleavage to 5'-phosphomonoester.</text>
        <dbReference type="EC" id="3.1.26.3"/>
    </reaction>
</comment>
<keyword evidence="9" id="KW-0479">Metal-binding</keyword>
<dbReference type="CDD" id="cd10845">
    <property type="entry name" value="DSRM_RNAse_III_family"/>
    <property type="match status" value="1"/>
</dbReference>
<dbReference type="PROSITE" id="PS00517">
    <property type="entry name" value="RNASE_3_1"/>
    <property type="match status" value="1"/>
</dbReference>
<dbReference type="PANTHER" id="PTHR11207">
    <property type="entry name" value="RIBONUCLEASE III"/>
    <property type="match status" value="1"/>
</dbReference>
<dbReference type="InterPro" id="IPR011907">
    <property type="entry name" value="RNase_III"/>
</dbReference>
<evidence type="ECO:0000259" key="11">
    <source>
        <dbReference type="PROSITE" id="PS50142"/>
    </source>
</evidence>
<dbReference type="InterPro" id="IPR014720">
    <property type="entry name" value="dsRBD_dom"/>
</dbReference>
<sequence>MSRLADVLEELGVRVDPQLLELAFTHRSYAFENGRIPSNERLEFLGDAVVQIVVTEHIFTSFPELAEGQLAKLRASVVSAHALAEVARGLELGPLIKLGQGEILTKGAEKTSILADTMEAVVGAVHLSAGAEAAARFVHAILDERIAAKQHEGHYTDFKTALQEYCARQGFAPPRYEVTGEGPDHQRVFTAVVMVDERPAGRGEATSKKRAEQIAAEQACRELGTDA</sequence>
<dbReference type="HAMAP" id="MF_00104">
    <property type="entry name" value="RNase_III"/>
    <property type="match status" value="1"/>
</dbReference>
<dbReference type="PROSITE" id="PS50137">
    <property type="entry name" value="DS_RBD"/>
    <property type="match status" value="1"/>
</dbReference>
<dbReference type="GO" id="GO:0004525">
    <property type="term" value="F:ribonuclease III activity"/>
    <property type="evidence" value="ECO:0007669"/>
    <property type="project" value="UniProtKB-UniRule"/>
</dbReference>
<evidence type="ECO:0000256" key="5">
    <source>
        <dbReference type="ARBA" id="ARBA00022722"/>
    </source>
</evidence>
<dbReference type="NCBIfam" id="TIGR02191">
    <property type="entry name" value="RNaseIII"/>
    <property type="match status" value="1"/>
</dbReference>
<dbReference type="Pfam" id="PF14622">
    <property type="entry name" value="Ribonucleas_3_3"/>
    <property type="match status" value="1"/>
</dbReference>
<feature type="binding site" evidence="9">
    <location>
        <position position="43"/>
    </location>
    <ligand>
        <name>Mg(2+)</name>
        <dbReference type="ChEBI" id="CHEBI:18420"/>
    </ligand>
</feature>
<proteinExistence type="inferred from homology"/>
<keyword evidence="9" id="KW-0699">rRNA-binding</keyword>
<feature type="domain" description="RNase III" evidence="11">
    <location>
        <begin position="4"/>
        <end position="130"/>
    </location>
</feature>
<evidence type="ECO:0000256" key="1">
    <source>
        <dbReference type="ARBA" id="ARBA00000109"/>
    </source>
</evidence>
<protein>
    <recommendedName>
        <fullName evidence="9">Ribonuclease 3</fullName>
        <ecNumber evidence="9">3.1.26.3</ecNumber>
    </recommendedName>
    <alternativeName>
        <fullName evidence="9">Ribonuclease III</fullName>
        <shortName evidence="9">RNase III</shortName>
    </alternativeName>
</protein>
<dbReference type="SMART" id="SM00358">
    <property type="entry name" value="DSRM"/>
    <property type="match status" value="1"/>
</dbReference>
<comment type="subunit">
    <text evidence="9">Homodimer.</text>
</comment>
<dbReference type="InterPro" id="IPR000999">
    <property type="entry name" value="RNase_III_dom"/>
</dbReference>
<dbReference type="GO" id="GO:0008033">
    <property type="term" value="P:tRNA processing"/>
    <property type="evidence" value="ECO:0007669"/>
    <property type="project" value="UniProtKB-KW"/>
</dbReference>
<dbReference type="GO" id="GO:0006364">
    <property type="term" value="P:rRNA processing"/>
    <property type="evidence" value="ECO:0007669"/>
    <property type="project" value="UniProtKB-UniRule"/>
</dbReference>
<evidence type="ECO:0000256" key="4">
    <source>
        <dbReference type="ARBA" id="ARBA00022664"/>
    </source>
</evidence>
<dbReference type="SUPFAM" id="SSF69065">
    <property type="entry name" value="RNase III domain-like"/>
    <property type="match status" value="1"/>
</dbReference>
<keyword evidence="9" id="KW-0963">Cytoplasm</keyword>
<dbReference type="SUPFAM" id="SSF54768">
    <property type="entry name" value="dsRNA-binding domain-like"/>
    <property type="match status" value="1"/>
</dbReference>
<evidence type="ECO:0000256" key="9">
    <source>
        <dbReference type="HAMAP-Rule" id="MF_00104"/>
    </source>
</evidence>
<keyword evidence="7 9" id="KW-0378">Hydrolase</keyword>
<evidence type="ECO:0000256" key="2">
    <source>
        <dbReference type="ARBA" id="ARBA00010183"/>
    </source>
</evidence>
<comment type="similarity">
    <text evidence="2">Belongs to the ribonuclease III family.</text>
</comment>
<dbReference type="AlphaFoldDB" id="A0A3P1WWA8"/>
<dbReference type="Proteomes" id="UP000280935">
    <property type="component" value="Unassembled WGS sequence"/>
</dbReference>
<feature type="active site" evidence="9">
    <location>
        <position position="47"/>
    </location>
</feature>
<evidence type="ECO:0000256" key="6">
    <source>
        <dbReference type="ARBA" id="ARBA00022759"/>
    </source>
</evidence>
<gene>
    <name evidence="9" type="primary">rnc</name>
    <name evidence="12" type="ORF">EII35_11810</name>
</gene>
<dbReference type="PANTHER" id="PTHR11207:SF0">
    <property type="entry name" value="RIBONUCLEASE 3"/>
    <property type="match status" value="1"/>
</dbReference>
<dbReference type="SMART" id="SM00535">
    <property type="entry name" value="RIBOc"/>
    <property type="match status" value="1"/>
</dbReference>
<keyword evidence="6 9" id="KW-0255">Endonuclease</keyword>
<keyword evidence="3 9" id="KW-0698">rRNA processing</keyword>
<keyword evidence="9" id="KW-0460">Magnesium</keyword>
<keyword evidence="4 9" id="KW-0507">mRNA processing</keyword>
<dbReference type="Gene3D" id="3.30.160.20">
    <property type="match status" value="1"/>
</dbReference>
<dbReference type="OrthoDB" id="9805026at2"/>
<comment type="subcellular location">
    <subcellularLocation>
        <location evidence="9">Cytoplasm</location>
    </subcellularLocation>
</comment>
<feature type="binding site" evidence="9">
    <location>
        <position position="119"/>
    </location>
    <ligand>
        <name>Mg(2+)</name>
        <dbReference type="ChEBI" id="CHEBI:18420"/>
    </ligand>
</feature>
<dbReference type="InterPro" id="IPR036389">
    <property type="entry name" value="RNase_III_sf"/>
</dbReference>
<dbReference type="GO" id="GO:0010468">
    <property type="term" value="P:regulation of gene expression"/>
    <property type="evidence" value="ECO:0007669"/>
    <property type="project" value="TreeGrafter"/>
</dbReference>
<comment type="caution">
    <text evidence="12">The sequence shown here is derived from an EMBL/GenBank/DDBJ whole genome shotgun (WGS) entry which is preliminary data.</text>
</comment>
<evidence type="ECO:0000259" key="10">
    <source>
        <dbReference type="PROSITE" id="PS50137"/>
    </source>
</evidence>
<keyword evidence="8 9" id="KW-0694">RNA-binding</keyword>
<dbReference type="GO" id="GO:0003725">
    <property type="term" value="F:double-stranded RNA binding"/>
    <property type="evidence" value="ECO:0007669"/>
    <property type="project" value="TreeGrafter"/>
</dbReference>
<dbReference type="FunFam" id="1.10.1520.10:FF:000001">
    <property type="entry name" value="Ribonuclease 3"/>
    <property type="match status" value="1"/>
</dbReference>
<dbReference type="PROSITE" id="PS50142">
    <property type="entry name" value="RNASE_3_2"/>
    <property type="match status" value="1"/>
</dbReference>
<feature type="domain" description="DRBM" evidence="10">
    <location>
        <begin position="157"/>
        <end position="225"/>
    </location>
</feature>
<name>A0A3P1WWA8_9ACTN</name>
<accession>A0A3P1WWA8</accession>
<organism evidence="12 13">
    <name type="scientific">Arachnia propionica</name>
    <dbReference type="NCBI Taxonomy" id="1750"/>
    <lineage>
        <taxon>Bacteria</taxon>
        <taxon>Bacillati</taxon>
        <taxon>Actinomycetota</taxon>
        <taxon>Actinomycetes</taxon>
        <taxon>Propionibacteriales</taxon>
        <taxon>Propionibacteriaceae</taxon>
        <taxon>Arachnia</taxon>
    </lineage>
</organism>